<dbReference type="PANTHER" id="PTHR46623">
    <property type="entry name" value="CARBOXYMETHYLENEBUTENOLIDASE-RELATED"/>
    <property type="match status" value="1"/>
</dbReference>
<accession>A0A7I9Y2T8</accession>
<gene>
    <name evidence="2" type="ORF">MBOT_37540</name>
</gene>
<dbReference type="InterPro" id="IPR051049">
    <property type="entry name" value="Dienelactone_hydrolase-like"/>
</dbReference>
<protein>
    <recommendedName>
        <fullName evidence="1">Dienelactone hydrolase domain-containing protein</fullName>
    </recommendedName>
</protein>
<comment type="caution">
    <text evidence="2">The sequence shown here is derived from an EMBL/GenBank/DDBJ whole genome shotgun (WGS) entry which is preliminary data.</text>
</comment>
<dbReference type="GO" id="GO:0016787">
    <property type="term" value="F:hydrolase activity"/>
    <property type="evidence" value="ECO:0007669"/>
    <property type="project" value="InterPro"/>
</dbReference>
<name>A0A7I9Y2T8_9MYCO</name>
<keyword evidence="3" id="KW-1185">Reference proteome</keyword>
<dbReference type="AlphaFoldDB" id="A0A7I9Y2T8"/>
<dbReference type="Gene3D" id="3.40.50.1820">
    <property type="entry name" value="alpha/beta hydrolase"/>
    <property type="match status" value="1"/>
</dbReference>
<dbReference type="InterPro" id="IPR002925">
    <property type="entry name" value="Dienelactn_hydro"/>
</dbReference>
<evidence type="ECO:0000259" key="1">
    <source>
        <dbReference type="Pfam" id="PF01738"/>
    </source>
</evidence>
<proteinExistence type="predicted"/>
<sequence>MPNITDTITTADGTCTVRLFTPDSGEGPWPGVVMYPDAGGVRDTFYQMAAKLAGFGYAVLLPDVYYRHGDWAPFDMRTAFSDTAERNRLMSMIGSVTPDMMARDAGAFFDYLAARPEVNGERFGTTGYCMGGRTSLVVAGRVPDRVAAAASFHGGGLATDKPDSPHLLADNIQASVYVAGAINDGSFTPEQAEQLDKALTAAGVEHTIETYPAEHGFAVPDNLVYDAAAADRHWAAMREFFGTKLPR</sequence>
<reference evidence="2 3" key="1">
    <citation type="journal article" date="2019" name="Emerg. Microbes Infect.">
        <title>Comprehensive subspecies identification of 175 nontuberculous mycobacteria species based on 7547 genomic profiles.</title>
        <authorList>
            <person name="Matsumoto Y."/>
            <person name="Kinjo T."/>
            <person name="Motooka D."/>
            <person name="Nabeya D."/>
            <person name="Jung N."/>
            <person name="Uechi K."/>
            <person name="Horii T."/>
            <person name="Iida T."/>
            <person name="Fujita J."/>
            <person name="Nakamura S."/>
        </authorList>
    </citation>
    <scope>NUCLEOTIDE SEQUENCE [LARGE SCALE GENOMIC DNA]</scope>
    <source>
        <strain evidence="2 3">JCM 17322</strain>
    </source>
</reference>
<dbReference type="PANTHER" id="PTHR46623:SF10">
    <property type="entry name" value="CARBOXYMETHYLENEBUTENOLIDASE HOMOLOG"/>
    <property type="match status" value="1"/>
</dbReference>
<feature type="domain" description="Dienelactone hydrolase" evidence="1">
    <location>
        <begin position="18"/>
        <end position="243"/>
    </location>
</feature>
<dbReference type="EMBL" id="BLKW01000004">
    <property type="protein sequence ID" value="GFG76389.1"/>
    <property type="molecule type" value="Genomic_DNA"/>
</dbReference>
<organism evidence="2 3">
    <name type="scientific">Mycobacterium botniense</name>
    <dbReference type="NCBI Taxonomy" id="84962"/>
    <lineage>
        <taxon>Bacteria</taxon>
        <taxon>Bacillati</taxon>
        <taxon>Actinomycetota</taxon>
        <taxon>Actinomycetes</taxon>
        <taxon>Mycobacteriales</taxon>
        <taxon>Mycobacteriaceae</taxon>
        <taxon>Mycobacterium</taxon>
    </lineage>
</organism>
<evidence type="ECO:0000313" key="3">
    <source>
        <dbReference type="Proteomes" id="UP000465361"/>
    </source>
</evidence>
<dbReference type="SUPFAM" id="SSF53474">
    <property type="entry name" value="alpha/beta-Hydrolases"/>
    <property type="match status" value="1"/>
</dbReference>
<dbReference type="RefSeq" id="WP_163759710.1">
    <property type="nucleotide sequence ID" value="NZ_BLKW01000004.1"/>
</dbReference>
<dbReference type="InterPro" id="IPR029058">
    <property type="entry name" value="AB_hydrolase_fold"/>
</dbReference>
<dbReference type="Pfam" id="PF01738">
    <property type="entry name" value="DLH"/>
    <property type="match status" value="1"/>
</dbReference>
<dbReference type="Proteomes" id="UP000465361">
    <property type="component" value="Unassembled WGS sequence"/>
</dbReference>
<evidence type="ECO:0000313" key="2">
    <source>
        <dbReference type="EMBL" id="GFG76389.1"/>
    </source>
</evidence>